<organism evidence="1 2">
    <name type="scientific">Portunus trituberculatus</name>
    <name type="common">Swimming crab</name>
    <name type="synonym">Neptunus trituberculatus</name>
    <dbReference type="NCBI Taxonomy" id="210409"/>
    <lineage>
        <taxon>Eukaryota</taxon>
        <taxon>Metazoa</taxon>
        <taxon>Ecdysozoa</taxon>
        <taxon>Arthropoda</taxon>
        <taxon>Crustacea</taxon>
        <taxon>Multicrustacea</taxon>
        <taxon>Malacostraca</taxon>
        <taxon>Eumalacostraca</taxon>
        <taxon>Eucarida</taxon>
        <taxon>Decapoda</taxon>
        <taxon>Pleocyemata</taxon>
        <taxon>Brachyura</taxon>
        <taxon>Eubrachyura</taxon>
        <taxon>Portunoidea</taxon>
        <taxon>Portunidae</taxon>
        <taxon>Portuninae</taxon>
        <taxon>Portunus</taxon>
    </lineage>
</organism>
<comment type="caution">
    <text evidence="1">The sequence shown here is derived from an EMBL/GenBank/DDBJ whole genome shotgun (WGS) entry which is preliminary data.</text>
</comment>
<name>A0A5B7JVZ8_PORTR</name>
<keyword evidence="2" id="KW-1185">Reference proteome</keyword>
<gene>
    <name evidence="1" type="ORF">E2C01_093977</name>
</gene>
<proteinExistence type="predicted"/>
<dbReference type="Proteomes" id="UP000324222">
    <property type="component" value="Unassembled WGS sequence"/>
</dbReference>
<evidence type="ECO:0000313" key="1">
    <source>
        <dbReference type="EMBL" id="MPC98603.1"/>
    </source>
</evidence>
<accession>A0A5B7JVZ8</accession>
<protein>
    <submittedName>
        <fullName evidence="1">Uncharacterized protein</fullName>
    </submittedName>
</protein>
<sequence>MVQCLARLDKNPKSLLEFTLGQWAHNPSSSSSFFGLVEYWEKLGKMSQWSFPELKAVIHQSPIRRRRVPSPRAEIEYVSTFTFYLAKRG</sequence>
<reference evidence="1 2" key="1">
    <citation type="submission" date="2019-05" db="EMBL/GenBank/DDBJ databases">
        <title>Another draft genome of Portunus trituberculatus and its Hox gene families provides insights of decapod evolution.</title>
        <authorList>
            <person name="Jeong J.-H."/>
            <person name="Song I."/>
            <person name="Kim S."/>
            <person name="Choi T."/>
            <person name="Kim D."/>
            <person name="Ryu S."/>
            <person name="Kim W."/>
        </authorList>
    </citation>
    <scope>NUCLEOTIDE SEQUENCE [LARGE SCALE GENOMIC DNA]</scope>
    <source>
        <tissue evidence="1">Muscle</tissue>
    </source>
</reference>
<dbReference type="EMBL" id="VSRR010114791">
    <property type="protein sequence ID" value="MPC98603.1"/>
    <property type="molecule type" value="Genomic_DNA"/>
</dbReference>
<evidence type="ECO:0000313" key="2">
    <source>
        <dbReference type="Proteomes" id="UP000324222"/>
    </source>
</evidence>
<dbReference type="AlphaFoldDB" id="A0A5B7JVZ8"/>